<feature type="non-terminal residue" evidence="1">
    <location>
        <position position="1"/>
    </location>
</feature>
<dbReference type="AlphaFoldDB" id="X1ECC0"/>
<dbReference type="EMBL" id="BART01042003">
    <property type="protein sequence ID" value="GAH30262.1"/>
    <property type="molecule type" value="Genomic_DNA"/>
</dbReference>
<evidence type="ECO:0000313" key="1">
    <source>
        <dbReference type="EMBL" id="GAH30262.1"/>
    </source>
</evidence>
<sequence length="45" mass="5327">DNKYLKDRKKCLEALLKVYDAEKALLRDVFEELVSPMIPMIERTT</sequence>
<protein>
    <submittedName>
        <fullName evidence="1">Uncharacterized protein</fullName>
    </submittedName>
</protein>
<reference evidence="1" key="1">
    <citation type="journal article" date="2014" name="Front. Microbiol.">
        <title>High frequency of phylogenetically diverse reductive dehalogenase-homologous genes in deep subseafloor sedimentary metagenomes.</title>
        <authorList>
            <person name="Kawai M."/>
            <person name="Futagami T."/>
            <person name="Toyoda A."/>
            <person name="Takaki Y."/>
            <person name="Nishi S."/>
            <person name="Hori S."/>
            <person name="Arai W."/>
            <person name="Tsubouchi T."/>
            <person name="Morono Y."/>
            <person name="Uchiyama I."/>
            <person name="Ito T."/>
            <person name="Fujiyama A."/>
            <person name="Inagaki F."/>
            <person name="Takami H."/>
        </authorList>
    </citation>
    <scope>NUCLEOTIDE SEQUENCE</scope>
    <source>
        <strain evidence="1">Expedition CK06-06</strain>
    </source>
</reference>
<name>X1ECC0_9ZZZZ</name>
<proteinExistence type="predicted"/>
<comment type="caution">
    <text evidence="1">The sequence shown here is derived from an EMBL/GenBank/DDBJ whole genome shotgun (WGS) entry which is preliminary data.</text>
</comment>
<accession>X1ECC0</accession>
<organism evidence="1">
    <name type="scientific">marine sediment metagenome</name>
    <dbReference type="NCBI Taxonomy" id="412755"/>
    <lineage>
        <taxon>unclassified sequences</taxon>
        <taxon>metagenomes</taxon>
        <taxon>ecological metagenomes</taxon>
    </lineage>
</organism>
<feature type="non-terminal residue" evidence="1">
    <location>
        <position position="45"/>
    </location>
</feature>
<gene>
    <name evidence="1" type="ORF">S01H4_67122</name>
</gene>